<dbReference type="NCBIfam" id="NF005460">
    <property type="entry name" value="PRK07056.1"/>
    <property type="match status" value="1"/>
</dbReference>
<dbReference type="PANTHER" id="PTHR11895">
    <property type="entry name" value="TRANSAMIDASE"/>
    <property type="match status" value="1"/>
</dbReference>
<dbReference type="InterPro" id="IPR036928">
    <property type="entry name" value="AS_sf"/>
</dbReference>
<evidence type="ECO:0000256" key="1">
    <source>
        <dbReference type="SAM" id="MobiDB-lite"/>
    </source>
</evidence>
<dbReference type="InterPro" id="IPR023631">
    <property type="entry name" value="Amidase_dom"/>
</dbReference>
<evidence type="ECO:0000259" key="2">
    <source>
        <dbReference type="Pfam" id="PF01425"/>
    </source>
</evidence>
<evidence type="ECO:0000313" key="4">
    <source>
        <dbReference type="Proteomes" id="UP000737171"/>
    </source>
</evidence>
<comment type="caution">
    <text evidence="3">The sequence shown here is derived from an EMBL/GenBank/DDBJ whole genome shotgun (WGS) entry which is preliminary data.</text>
</comment>
<accession>A0ABX2E9U9</accession>
<organism evidence="3 4">
    <name type="scientific">Pseudaquabacterium terrae</name>
    <dbReference type="NCBI Taxonomy" id="2732868"/>
    <lineage>
        <taxon>Bacteria</taxon>
        <taxon>Pseudomonadati</taxon>
        <taxon>Pseudomonadota</taxon>
        <taxon>Betaproteobacteria</taxon>
        <taxon>Burkholderiales</taxon>
        <taxon>Sphaerotilaceae</taxon>
        <taxon>Pseudaquabacterium</taxon>
    </lineage>
</organism>
<dbReference type="Gene3D" id="3.90.1300.10">
    <property type="entry name" value="Amidase signature (AS) domain"/>
    <property type="match status" value="1"/>
</dbReference>
<keyword evidence="4" id="KW-1185">Reference proteome</keyword>
<proteinExistence type="predicted"/>
<dbReference type="InterPro" id="IPR000120">
    <property type="entry name" value="Amidase"/>
</dbReference>
<name>A0ABX2E9U9_9BURK</name>
<dbReference type="SUPFAM" id="SSF75304">
    <property type="entry name" value="Amidase signature (AS) enzymes"/>
    <property type="match status" value="1"/>
</dbReference>
<sequence>MTTAAQLAAALAAGTTSSRALVEQALERIADPSGEGARAFTQVHAELARSTADASDAMRRSGIVRSPIEGLPVSVKDLFDVAGQVTRAGSALLADAPPAAHDAAAVARLRAAGAVIVGRTNMVEFAFGGVGLNPHTGTPRNPWDRGTGRVPGGSSSGAGVAQADGMGVMSLGTDTRGSVRIPAALCGVVGFKPTARRVPTAGAFPLSWSLDSVGPLANSVECCASFDAVLAGEASRPLVMLPAKGLRLLVPQGGPMEDLDDDVARAFDTALNTLSRAGACLVTAAVPPLAAQQAYFERGGIAGAEAYVVHRRNLDRLHLYDPRVGQRIALGADIRAADHIELLRLRASAIEAFSSVAAPFDAVVMPTVACIAPSIEEAGRSDDDYVRWNLRLLRNAGVVNFLDGCALTLPCHEPGSAPVGFSVCGPTGADRHVLAVGAAIERALELPRRLS</sequence>
<feature type="domain" description="Amidase" evidence="2">
    <location>
        <begin position="21"/>
        <end position="434"/>
    </location>
</feature>
<reference evidence="3 4" key="1">
    <citation type="submission" date="2020-05" db="EMBL/GenBank/DDBJ databases">
        <title>Aquincola sp. isolate from soil.</title>
        <authorList>
            <person name="Han J."/>
            <person name="Kim D.-U."/>
        </authorList>
    </citation>
    <scope>NUCLEOTIDE SEQUENCE [LARGE SCALE GENOMIC DNA]</scope>
    <source>
        <strain evidence="3 4">S2</strain>
    </source>
</reference>
<dbReference type="GO" id="GO:0004040">
    <property type="term" value="F:amidase activity"/>
    <property type="evidence" value="ECO:0007669"/>
    <property type="project" value="UniProtKB-EC"/>
</dbReference>
<dbReference type="PANTHER" id="PTHR11895:SF176">
    <property type="entry name" value="AMIDASE AMID-RELATED"/>
    <property type="match status" value="1"/>
</dbReference>
<dbReference type="EC" id="3.5.1.4" evidence="3"/>
<evidence type="ECO:0000313" key="3">
    <source>
        <dbReference type="EMBL" id="NRF65794.1"/>
    </source>
</evidence>
<gene>
    <name evidence="3" type="ORF">HLB44_02220</name>
</gene>
<dbReference type="RefSeq" id="WP_173120149.1">
    <property type="nucleotide sequence ID" value="NZ_JABRWJ010000001.1"/>
</dbReference>
<protein>
    <submittedName>
        <fullName evidence="3">Amidase</fullName>
        <ecNumber evidence="3">3.5.1.4</ecNumber>
    </submittedName>
</protein>
<keyword evidence="3" id="KW-0378">Hydrolase</keyword>
<dbReference type="Proteomes" id="UP000737171">
    <property type="component" value="Unassembled WGS sequence"/>
</dbReference>
<dbReference type="EMBL" id="JABRWJ010000001">
    <property type="protein sequence ID" value="NRF65794.1"/>
    <property type="molecule type" value="Genomic_DNA"/>
</dbReference>
<dbReference type="Pfam" id="PF01425">
    <property type="entry name" value="Amidase"/>
    <property type="match status" value="1"/>
</dbReference>
<feature type="region of interest" description="Disordered" evidence="1">
    <location>
        <begin position="136"/>
        <end position="159"/>
    </location>
</feature>